<proteinExistence type="predicted"/>
<evidence type="ECO:0000313" key="2">
    <source>
        <dbReference type="Proteomes" id="UP001172680"/>
    </source>
</evidence>
<keyword evidence="2" id="KW-1185">Reference proteome</keyword>
<name>A0ACC2ZI76_9PEZI</name>
<evidence type="ECO:0000313" key="1">
    <source>
        <dbReference type="EMBL" id="KAJ9647243.1"/>
    </source>
</evidence>
<protein>
    <submittedName>
        <fullName evidence="1">Uncharacterized protein</fullName>
    </submittedName>
</protein>
<sequence>MSAEKNQPVPSADGAAALEKELAVNGNDRIGNVTPDNTLREKEVALGNGSSSGGGSGGDKKTDPLSHLPEYERTIIERQLAVPDVAINYFTLFRYADKTDIIVILISTFCSITGGALLPLFTIVFGQLAGTFQGFFLGTVSGSEFNSELSKFTLYFVYLAIGQFAALYIGTVGFIYTGEAVARKTRENYLKAILRQNIGFFDKLGAGEVTTRITGDTNLIQDGISQKVALTLQSFSTFVTAFVIGFIQYWKLTLILSSTIVAITLDFGVGFYFVEKWMRKALDIYAGGGTVAEETFSSIRNAVAFGTQDKLAIQYEQYLGAAEREGFKSKIALGFSIGGMFMFTYLNYGLAFWMGSRFLVSGETNLSEIITVLLAVVFGAFGLGSIGPNFQAFSSAVAAARKIYTTIDRVSPLDPYSEDGDKPETVVGNITLRDIKLIYPSRPEVIVLEDELNIRWLRQHMSLVSQEPVLFAVSIFENIRHGLIGTPLEKASEAEIKERVENAAKMANAHEFIQALPEGYTTNVGDRGFLLSGGQKQRIAIARAIISDPKILLLDEATSALDTKSEGVVQAALDRASQGRTTVVIAHRLSTIRDSDNIVVMARGRVVEQGTHDELLNNNSTYAALVQAQQIADAVENKGEASTDASEDPVAELQREHIKEKELATHLTRTTQTLRRR</sequence>
<gene>
    <name evidence="1" type="ORF">H2199_002230</name>
</gene>
<comment type="caution">
    <text evidence="1">The sequence shown here is derived from an EMBL/GenBank/DDBJ whole genome shotgun (WGS) entry which is preliminary data.</text>
</comment>
<organism evidence="1 2">
    <name type="scientific">Coniosporium tulheliwenetii</name>
    <dbReference type="NCBI Taxonomy" id="3383036"/>
    <lineage>
        <taxon>Eukaryota</taxon>
        <taxon>Fungi</taxon>
        <taxon>Dikarya</taxon>
        <taxon>Ascomycota</taxon>
        <taxon>Pezizomycotina</taxon>
        <taxon>Dothideomycetes</taxon>
        <taxon>Dothideomycetes incertae sedis</taxon>
        <taxon>Coniosporium</taxon>
    </lineage>
</organism>
<reference evidence="1" key="1">
    <citation type="submission" date="2022-10" db="EMBL/GenBank/DDBJ databases">
        <title>Culturing micro-colonial fungi from biological soil crusts in the Mojave desert and describing Neophaeococcomyces mojavensis, and introducing the new genera and species Taxawa tesnikishii.</title>
        <authorList>
            <person name="Kurbessoian T."/>
            <person name="Stajich J.E."/>
        </authorList>
    </citation>
    <scope>NUCLEOTIDE SEQUENCE</scope>
    <source>
        <strain evidence="1">JES_115</strain>
    </source>
</reference>
<dbReference type="Proteomes" id="UP001172680">
    <property type="component" value="Unassembled WGS sequence"/>
</dbReference>
<dbReference type="EMBL" id="JAPDRP010000005">
    <property type="protein sequence ID" value="KAJ9647243.1"/>
    <property type="molecule type" value="Genomic_DNA"/>
</dbReference>
<accession>A0ACC2ZI76</accession>